<dbReference type="GO" id="GO:0004176">
    <property type="term" value="F:ATP-dependent peptidase activity"/>
    <property type="evidence" value="ECO:0007669"/>
    <property type="project" value="UniProtKB-UniRule"/>
</dbReference>
<comment type="catalytic activity">
    <reaction evidence="1">
        <text>Hydrolysis of proteins in presence of ATP.</text>
        <dbReference type="EC" id="3.4.21.53"/>
    </reaction>
</comment>
<dbReference type="AlphaFoldDB" id="A0A080N5U5"/>
<proteinExistence type="inferred from homology"/>
<dbReference type="STRING" id="1341695.BBOMB_0339"/>
<keyword evidence="2" id="KW-0812">Transmembrane</keyword>
<evidence type="ECO:0000313" key="5">
    <source>
        <dbReference type="Proteomes" id="UP000028730"/>
    </source>
</evidence>
<dbReference type="EMBL" id="ATLK01000001">
    <property type="protein sequence ID" value="KFF31009.1"/>
    <property type="molecule type" value="Genomic_DNA"/>
</dbReference>
<evidence type="ECO:0000313" key="4">
    <source>
        <dbReference type="EMBL" id="KFF31009.1"/>
    </source>
</evidence>
<feature type="domain" description="Lon proteolytic" evidence="3">
    <location>
        <begin position="185"/>
        <end position="282"/>
    </location>
</feature>
<keyword evidence="2" id="KW-0472">Membrane</keyword>
<dbReference type="PROSITE" id="PS51786">
    <property type="entry name" value="LON_PROTEOLYTIC"/>
    <property type="match status" value="1"/>
</dbReference>
<dbReference type="EC" id="3.4.21.53" evidence="1"/>
<name>A0A080N5U5_9BIFI</name>
<dbReference type="OrthoDB" id="2356897at2"/>
<organism evidence="4 5">
    <name type="scientific">Bifidobacterium bombi DSM 19703</name>
    <dbReference type="NCBI Taxonomy" id="1341695"/>
    <lineage>
        <taxon>Bacteria</taxon>
        <taxon>Bacillati</taxon>
        <taxon>Actinomycetota</taxon>
        <taxon>Actinomycetes</taxon>
        <taxon>Bifidobacteriales</taxon>
        <taxon>Bifidobacteriaceae</taxon>
        <taxon>Bifidobacterium</taxon>
    </lineage>
</organism>
<comment type="similarity">
    <text evidence="1">Belongs to the peptidase S16 family.</text>
</comment>
<dbReference type="GO" id="GO:0006508">
    <property type="term" value="P:proteolysis"/>
    <property type="evidence" value="ECO:0007669"/>
    <property type="project" value="UniProtKB-KW"/>
</dbReference>
<dbReference type="InterPro" id="IPR008269">
    <property type="entry name" value="Lon_proteolytic"/>
</dbReference>
<evidence type="ECO:0000259" key="3">
    <source>
        <dbReference type="PROSITE" id="PS51786"/>
    </source>
</evidence>
<dbReference type="GO" id="GO:0004252">
    <property type="term" value="F:serine-type endopeptidase activity"/>
    <property type="evidence" value="ECO:0007669"/>
    <property type="project" value="UniProtKB-UniRule"/>
</dbReference>
<sequence length="300" mass="31275">MKEAKKSRVDGGRSGAAPYLGRCGLANKERFDSRWFLACHFTGIVCVLLCLLSLVLPSPYVIETAGPTQDVLGTVDGKPVIRIRGVRHYDHGHGRLLLLTVSARGVPGYEASLADTVPAVLDPEQEVLPSEAVFTPGQSADEYSKKSSNQMKQSQDSSVAAALAFSKKHGTDVSDAEISVHMDGVGGPSAGMMYSLGIIDKLTAIDETGGNVIAGTGTMSASGKVGAIGGIRLKMIGARRDGATWFLAPRSNCGEVVGHVPSGLRDVAVDDLDGAYAALKAIGEGKGGSLPHCRVADNRS</sequence>
<keyword evidence="1" id="KW-0720">Serine protease</keyword>
<feature type="active site" evidence="1">
    <location>
        <position position="234"/>
    </location>
</feature>
<keyword evidence="1" id="KW-0378">Hydrolase</keyword>
<dbReference type="Proteomes" id="UP000028730">
    <property type="component" value="Unassembled WGS sequence"/>
</dbReference>
<comment type="caution">
    <text evidence="4">The sequence shown here is derived from an EMBL/GenBank/DDBJ whole genome shotgun (WGS) entry which is preliminary data.</text>
</comment>
<dbReference type="Pfam" id="PF05362">
    <property type="entry name" value="Lon_C"/>
    <property type="match status" value="1"/>
</dbReference>
<dbReference type="Gene3D" id="3.30.230.10">
    <property type="match status" value="1"/>
</dbReference>
<evidence type="ECO:0000256" key="2">
    <source>
        <dbReference type="SAM" id="Phobius"/>
    </source>
</evidence>
<dbReference type="eggNOG" id="COG3480">
    <property type="taxonomic scope" value="Bacteria"/>
</dbReference>
<dbReference type="InterPro" id="IPR020568">
    <property type="entry name" value="Ribosomal_Su5_D2-typ_SF"/>
</dbReference>
<keyword evidence="2" id="KW-1133">Transmembrane helix</keyword>
<keyword evidence="5" id="KW-1185">Reference proteome</keyword>
<feature type="active site" evidence="1">
    <location>
        <position position="189"/>
    </location>
</feature>
<dbReference type="InterPro" id="IPR014721">
    <property type="entry name" value="Ribsml_uS5_D2-typ_fold_subgr"/>
</dbReference>
<dbReference type="SUPFAM" id="SSF54211">
    <property type="entry name" value="Ribosomal protein S5 domain 2-like"/>
    <property type="match status" value="1"/>
</dbReference>
<evidence type="ECO:0000256" key="1">
    <source>
        <dbReference type="PROSITE-ProRule" id="PRU01122"/>
    </source>
</evidence>
<gene>
    <name evidence="4" type="ORF">BBOMB_0339</name>
</gene>
<reference evidence="4 5" key="1">
    <citation type="journal article" date="2014" name="Appl. Environ. Microbiol.">
        <title>Genomic encyclopedia of type strains of the genus Bifidobacterium.</title>
        <authorList>
            <person name="Milani C."/>
            <person name="Lugli G.A."/>
            <person name="Duranti S."/>
            <person name="Turroni F."/>
            <person name="Bottacini F."/>
            <person name="Mangifesta M."/>
            <person name="Sanchez B."/>
            <person name="Viappiani A."/>
            <person name="Mancabelli L."/>
            <person name="Taminiau B."/>
            <person name="Delcenserie V."/>
            <person name="Barrangou R."/>
            <person name="Margolles A."/>
            <person name="van Sinderen D."/>
            <person name="Ventura M."/>
        </authorList>
    </citation>
    <scope>NUCLEOTIDE SEQUENCE [LARGE SCALE GENOMIC DNA]</scope>
    <source>
        <strain evidence="4 5">DSM 19703</strain>
    </source>
</reference>
<accession>A0A080N5U5</accession>
<feature type="transmembrane region" description="Helical" evidence="2">
    <location>
        <begin position="35"/>
        <end position="56"/>
    </location>
</feature>
<protein>
    <recommendedName>
        <fullName evidence="1">endopeptidase La</fullName>
        <ecNumber evidence="1">3.4.21.53</ecNumber>
    </recommendedName>
</protein>
<keyword evidence="1 4" id="KW-0645">Protease</keyword>